<dbReference type="GO" id="GO:0020037">
    <property type="term" value="F:heme binding"/>
    <property type="evidence" value="ECO:0007669"/>
    <property type="project" value="InterPro"/>
</dbReference>
<feature type="transmembrane region" description="Helical" evidence="3">
    <location>
        <begin position="166"/>
        <end position="184"/>
    </location>
</feature>
<evidence type="ECO:0000256" key="2">
    <source>
        <dbReference type="ARBA" id="ARBA00023033"/>
    </source>
</evidence>
<dbReference type="PANTHER" id="PTHR24305:SF166">
    <property type="entry name" value="CYTOCHROME P450 12A4, MITOCHONDRIAL-RELATED"/>
    <property type="match status" value="1"/>
</dbReference>
<reference evidence="4 5" key="1">
    <citation type="submission" date="2014-03" db="EMBL/GenBank/DDBJ databases">
        <title>Draft genome of the hookworm Oesophagostomum dentatum.</title>
        <authorList>
            <person name="Mitreva M."/>
        </authorList>
    </citation>
    <scope>NUCLEOTIDE SEQUENCE [LARGE SCALE GENOMIC DNA]</scope>
    <source>
        <strain evidence="4 5">OD-Hann</strain>
    </source>
</reference>
<feature type="transmembrane region" description="Helical" evidence="3">
    <location>
        <begin position="132"/>
        <end position="154"/>
    </location>
</feature>
<dbReference type="Gene3D" id="1.10.630.10">
    <property type="entry name" value="Cytochrome P450"/>
    <property type="match status" value="2"/>
</dbReference>
<keyword evidence="3" id="KW-0812">Transmembrane</keyword>
<dbReference type="SUPFAM" id="SSF48264">
    <property type="entry name" value="Cytochrome P450"/>
    <property type="match status" value="2"/>
</dbReference>
<dbReference type="Proteomes" id="UP000053660">
    <property type="component" value="Unassembled WGS sequence"/>
</dbReference>
<dbReference type="GO" id="GO:0016705">
    <property type="term" value="F:oxidoreductase activity, acting on paired donors, with incorporation or reduction of molecular oxygen"/>
    <property type="evidence" value="ECO:0007669"/>
    <property type="project" value="InterPro"/>
</dbReference>
<organism evidence="4 5">
    <name type="scientific">Oesophagostomum dentatum</name>
    <name type="common">Nodular worm</name>
    <dbReference type="NCBI Taxonomy" id="61180"/>
    <lineage>
        <taxon>Eukaryota</taxon>
        <taxon>Metazoa</taxon>
        <taxon>Ecdysozoa</taxon>
        <taxon>Nematoda</taxon>
        <taxon>Chromadorea</taxon>
        <taxon>Rhabditida</taxon>
        <taxon>Rhabditina</taxon>
        <taxon>Rhabditomorpha</taxon>
        <taxon>Strongyloidea</taxon>
        <taxon>Strongylidae</taxon>
        <taxon>Oesophagostomum</taxon>
    </lineage>
</organism>
<comment type="similarity">
    <text evidence="1">Belongs to the cytochrome P450 family.</text>
</comment>
<evidence type="ECO:0000256" key="3">
    <source>
        <dbReference type="SAM" id="Phobius"/>
    </source>
</evidence>
<keyword evidence="5" id="KW-1185">Reference proteome</keyword>
<keyword evidence="3" id="KW-1133">Transmembrane helix</keyword>
<dbReference type="Pfam" id="PF00067">
    <property type="entry name" value="p450"/>
    <property type="match status" value="2"/>
</dbReference>
<protein>
    <recommendedName>
        <fullName evidence="6">Cytochrome P450</fullName>
    </recommendedName>
</protein>
<dbReference type="AlphaFoldDB" id="A0A0B1TCK8"/>
<dbReference type="InterPro" id="IPR036396">
    <property type="entry name" value="Cyt_P450_sf"/>
</dbReference>
<dbReference type="PANTHER" id="PTHR24305">
    <property type="entry name" value="CYTOCHROME P450"/>
    <property type="match status" value="1"/>
</dbReference>
<sequence length="189" mass="21712">MYFATVVPSTRLALRKLYMATARLRQIAIPTLFDQIYRTIDERIETRKNMKEGEESEPTDFIDLFLDARAEQHFDNNSEFTKTGVHVEKQLTREEIAAQCFVFLLAGFDTTANSLAYVEKQLTREEIAAQCFVFLLAGFDTTANSLAYVTYLLAKNPDAQRVFRRRLISTAAMLVCLAFYYPTISVQDF</sequence>
<dbReference type="InterPro" id="IPR001128">
    <property type="entry name" value="Cyt_P450"/>
</dbReference>
<proteinExistence type="inferred from homology"/>
<dbReference type="EMBL" id="KN550017">
    <property type="protein sequence ID" value="KHJ95283.1"/>
    <property type="molecule type" value="Genomic_DNA"/>
</dbReference>
<keyword evidence="2" id="KW-0503">Monooxygenase</keyword>
<dbReference type="GO" id="GO:0004497">
    <property type="term" value="F:monooxygenase activity"/>
    <property type="evidence" value="ECO:0007669"/>
    <property type="project" value="UniProtKB-KW"/>
</dbReference>
<keyword evidence="3" id="KW-0472">Membrane</keyword>
<dbReference type="GO" id="GO:0005506">
    <property type="term" value="F:iron ion binding"/>
    <property type="evidence" value="ECO:0007669"/>
    <property type="project" value="InterPro"/>
</dbReference>
<dbReference type="OrthoDB" id="2789670at2759"/>
<evidence type="ECO:0008006" key="6">
    <source>
        <dbReference type="Google" id="ProtNLM"/>
    </source>
</evidence>
<name>A0A0B1TCK8_OESDE</name>
<evidence type="ECO:0000256" key="1">
    <source>
        <dbReference type="ARBA" id="ARBA00010617"/>
    </source>
</evidence>
<dbReference type="InterPro" id="IPR050121">
    <property type="entry name" value="Cytochrome_P450_monoxygenase"/>
</dbReference>
<evidence type="ECO:0000313" key="4">
    <source>
        <dbReference type="EMBL" id="KHJ95283.1"/>
    </source>
</evidence>
<accession>A0A0B1TCK8</accession>
<gene>
    <name evidence="4" type="ORF">OESDEN_04769</name>
</gene>
<evidence type="ECO:0000313" key="5">
    <source>
        <dbReference type="Proteomes" id="UP000053660"/>
    </source>
</evidence>
<keyword evidence="2" id="KW-0560">Oxidoreductase</keyword>